<evidence type="ECO:0000313" key="1">
    <source>
        <dbReference type="EMBL" id="PDV99806.1"/>
    </source>
</evidence>
<dbReference type="Proteomes" id="UP000220922">
    <property type="component" value="Unassembled WGS sequence"/>
</dbReference>
<reference evidence="1 2" key="1">
    <citation type="submission" date="2016-05" db="EMBL/GenBank/DDBJ databases">
        <authorList>
            <person name="Lavstsen T."/>
            <person name="Jespersen J.S."/>
        </authorList>
    </citation>
    <scope>NUCLEOTIDE SEQUENCE [LARGE SCALE GENOMIC DNA]</scope>
    <source>
        <strain evidence="1 2">B7-9</strain>
    </source>
</reference>
<dbReference type="AlphaFoldDB" id="A0A2H3KNP1"/>
<gene>
    <name evidence="1" type="ORF">A9Q02_00920</name>
</gene>
<protein>
    <submittedName>
        <fullName evidence="1">Uncharacterized protein</fullName>
    </submittedName>
</protein>
<dbReference type="EMBL" id="LYXE01000063">
    <property type="protein sequence ID" value="PDV99806.1"/>
    <property type="molecule type" value="Genomic_DNA"/>
</dbReference>
<evidence type="ECO:0000313" key="2">
    <source>
        <dbReference type="Proteomes" id="UP000220922"/>
    </source>
</evidence>
<dbReference type="Gene3D" id="3.40.50.2000">
    <property type="entry name" value="Glycogen Phosphorylase B"/>
    <property type="match status" value="2"/>
</dbReference>
<sequence>MALKRQFRDKVDKIFAISQASYDYLHKEYAISQDRLTIARLGVRIAQELTPPSPDGKVAIASIAFCTPIKRIDRIIDALAFASEQIGQEIDIDWVHLGGGDLQDELRTYAQKILGKRSKVRFTFMGHLENQEVLRYLKTHSIDVLINTSESEGIPVSIMEAMAHGIPSIAPAVGGIPELVRPEHGWLLSAQPSIEEIACAVCAYDHYKDNQTRQAAKQWIIKHFNAESNYTSFVQQVIDDMKPVAGKE</sequence>
<keyword evidence="2" id="KW-1185">Reference proteome</keyword>
<name>A0A2H3KNP1_9CHLR</name>
<dbReference type="PANTHER" id="PTHR12526">
    <property type="entry name" value="GLYCOSYLTRANSFERASE"/>
    <property type="match status" value="1"/>
</dbReference>
<proteinExistence type="predicted"/>
<dbReference type="SUPFAM" id="SSF53756">
    <property type="entry name" value="UDP-Glycosyltransferase/glycogen phosphorylase"/>
    <property type="match status" value="1"/>
</dbReference>
<accession>A0A2H3KNP1</accession>
<comment type="caution">
    <text evidence="1">The sequence shown here is derived from an EMBL/GenBank/DDBJ whole genome shotgun (WGS) entry which is preliminary data.</text>
</comment>
<dbReference type="Pfam" id="PF13692">
    <property type="entry name" value="Glyco_trans_1_4"/>
    <property type="match status" value="1"/>
</dbReference>
<organism evidence="1 2">
    <name type="scientific">Candidatus Chloroploca asiatica</name>
    <dbReference type="NCBI Taxonomy" id="1506545"/>
    <lineage>
        <taxon>Bacteria</taxon>
        <taxon>Bacillati</taxon>
        <taxon>Chloroflexota</taxon>
        <taxon>Chloroflexia</taxon>
        <taxon>Chloroflexales</taxon>
        <taxon>Chloroflexineae</taxon>
        <taxon>Oscillochloridaceae</taxon>
        <taxon>Candidatus Chloroploca</taxon>
    </lineage>
</organism>